<dbReference type="InterPro" id="IPR000353">
    <property type="entry name" value="MHC_II_b_N"/>
</dbReference>
<evidence type="ECO:0000256" key="6">
    <source>
        <dbReference type="ARBA" id="ARBA00023136"/>
    </source>
</evidence>
<evidence type="ECO:0000256" key="8">
    <source>
        <dbReference type="ARBA" id="ARBA00023180"/>
    </source>
</evidence>
<evidence type="ECO:0000256" key="2">
    <source>
        <dbReference type="ARBA" id="ARBA00022692"/>
    </source>
</evidence>
<reference evidence="14" key="1">
    <citation type="journal article" date="2017" name="PLoS ONE">
        <title>The Agassiz's desert tortoise genome provides a resource for the conservation of a threatened species.</title>
        <authorList>
            <person name="Tollis M."/>
            <person name="DeNardo D.F."/>
            <person name="Cornelius J.A."/>
            <person name="Dolby G.A."/>
            <person name="Edwards T."/>
            <person name="Henen B.T."/>
            <person name="Karl A.E."/>
            <person name="Murphy R.W."/>
            <person name="Kusumi K."/>
        </authorList>
    </citation>
    <scope>NUCLEOTIDE SEQUENCE [LARGE SCALE GENOMIC DNA]</scope>
</reference>
<dbReference type="InterPro" id="IPR050160">
    <property type="entry name" value="MHC/Immunoglobulin"/>
</dbReference>
<evidence type="ECO:0000256" key="5">
    <source>
        <dbReference type="ARBA" id="ARBA00023130"/>
    </source>
</evidence>
<dbReference type="PROSITE" id="PS50835">
    <property type="entry name" value="IG_LIKE"/>
    <property type="match status" value="1"/>
</dbReference>
<dbReference type="Pfam" id="PF00969">
    <property type="entry name" value="MHC_II_beta"/>
    <property type="match status" value="1"/>
</dbReference>
<evidence type="ECO:0000256" key="11">
    <source>
        <dbReference type="SAM" id="SignalP"/>
    </source>
</evidence>
<evidence type="ECO:0000313" key="14">
    <source>
        <dbReference type="Proteomes" id="UP000291020"/>
    </source>
</evidence>
<keyword evidence="2 10" id="KW-0812">Transmembrane</keyword>
<dbReference type="SUPFAM" id="SSF48726">
    <property type="entry name" value="Immunoglobulin"/>
    <property type="match status" value="1"/>
</dbReference>
<keyword evidence="6 10" id="KW-0472">Membrane</keyword>
<dbReference type="GO" id="GO:0042613">
    <property type="term" value="C:MHC class II protein complex"/>
    <property type="evidence" value="ECO:0007669"/>
    <property type="project" value="UniProtKB-KW"/>
</dbReference>
<reference evidence="13" key="3">
    <citation type="submission" date="2025-09" db="UniProtKB">
        <authorList>
            <consortium name="Ensembl"/>
        </authorList>
    </citation>
    <scope>IDENTIFICATION</scope>
</reference>
<dbReference type="SMART" id="SM00407">
    <property type="entry name" value="IGc1"/>
    <property type="match status" value="1"/>
</dbReference>
<name>A0A452GNQ8_9SAUR</name>
<dbReference type="InterPro" id="IPR036179">
    <property type="entry name" value="Ig-like_dom_sf"/>
</dbReference>
<keyword evidence="5" id="KW-1064">Adaptive immunity</keyword>
<dbReference type="SMART" id="SM00921">
    <property type="entry name" value="MHC_II_beta"/>
    <property type="match status" value="1"/>
</dbReference>
<dbReference type="Ensembl" id="ENSGAGT00000004054.1">
    <property type="protein sequence ID" value="ENSGAGP00000003516.1"/>
    <property type="gene ID" value="ENSGAGG00000002843.1"/>
</dbReference>
<dbReference type="STRING" id="38772.ENSGAGP00000003516"/>
<evidence type="ECO:0000313" key="13">
    <source>
        <dbReference type="Ensembl" id="ENSGAGP00000003516.1"/>
    </source>
</evidence>
<dbReference type="GO" id="GO:0002250">
    <property type="term" value="P:adaptive immune response"/>
    <property type="evidence" value="ECO:0007669"/>
    <property type="project" value="UniProtKB-KW"/>
</dbReference>
<dbReference type="PROSITE" id="PS00290">
    <property type="entry name" value="IG_MHC"/>
    <property type="match status" value="1"/>
</dbReference>
<dbReference type="GO" id="GO:0002504">
    <property type="term" value="P:antigen processing and presentation of peptide or polysaccharide antigen via MHC class II"/>
    <property type="evidence" value="ECO:0007669"/>
    <property type="project" value="UniProtKB-KW"/>
</dbReference>
<feature type="transmembrane region" description="Helical" evidence="10">
    <location>
        <begin position="249"/>
        <end position="270"/>
    </location>
</feature>
<keyword evidence="3" id="KW-0391">Immunity</keyword>
<dbReference type="PANTHER" id="PTHR19944:SF99">
    <property type="entry name" value="HLA CLASS II HISTOCOMPATIBILITY ANTIGEN, DRB1 BETA CHAIN"/>
    <property type="match status" value="1"/>
</dbReference>
<dbReference type="InterPro" id="IPR011162">
    <property type="entry name" value="MHC_I/II-like_Ag-recog"/>
</dbReference>
<evidence type="ECO:0000256" key="4">
    <source>
        <dbReference type="ARBA" id="ARBA00022989"/>
    </source>
</evidence>
<dbReference type="Gene3D" id="3.10.320.10">
    <property type="entry name" value="Class II Histocompatibility Antigen, M Beta Chain, Chain B, domain 1"/>
    <property type="match status" value="1"/>
</dbReference>
<evidence type="ECO:0000259" key="12">
    <source>
        <dbReference type="PROSITE" id="PS50835"/>
    </source>
</evidence>
<comment type="subcellular location">
    <subcellularLocation>
        <location evidence="1">Membrane</location>
        <topology evidence="1">Single-pass type I membrane protein</topology>
    </subcellularLocation>
</comment>
<dbReference type="Proteomes" id="UP000291020">
    <property type="component" value="Unassembled WGS sequence"/>
</dbReference>
<keyword evidence="11" id="KW-0732">Signal</keyword>
<evidence type="ECO:0000256" key="1">
    <source>
        <dbReference type="ARBA" id="ARBA00004479"/>
    </source>
</evidence>
<evidence type="ECO:0000256" key="10">
    <source>
        <dbReference type="SAM" id="Phobius"/>
    </source>
</evidence>
<dbReference type="InterPro" id="IPR014745">
    <property type="entry name" value="MHC_II_a/b_N"/>
</dbReference>
<feature type="domain" description="Ig-like" evidence="12">
    <location>
        <begin position="147"/>
        <end position="235"/>
    </location>
</feature>
<dbReference type="Pfam" id="PF07654">
    <property type="entry name" value="C1-set"/>
    <property type="match status" value="1"/>
</dbReference>
<feature type="signal peptide" evidence="11">
    <location>
        <begin position="1"/>
        <end position="48"/>
    </location>
</feature>
<dbReference type="InterPro" id="IPR003006">
    <property type="entry name" value="Ig/MHC_CS"/>
</dbReference>
<keyword evidence="8" id="KW-0325">Glycoprotein</keyword>
<accession>A0A452GNQ8</accession>
<evidence type="ECO:0000256" key="3">
    <source>
        <dbReference type="ARBA" id="ARBA00022859"/>
    </source>
</evidence>
<proteinExistence type="predicted"/>
<protein>
    <recommendedName>
        <fullName evidence="12">Ig-like domain-containing protein</fullName>
    </recommendedName>
</protein>
<keyword evidence="7" id="KW-1015">Disulfide bond</keyword>
<dbReference type="InterPro" id="IPR003597">
    <property type="entry name" value="Ig_C1-set"/>
</dbReference>
<dbReference type="PANTHER" id="PTHR19944">
    <property type="entry name" value="MHC CLASS II-RELATED"/>
    <property type="match status" value="1"/>
</dbReference>
<reference evidence="13" key="2">
    <citation type="submission" date="2025-08" db="UniProtKB">
        <authorList>
            <consortium name="Ensembl"/>
        </authorList>
    </citation>
    <scope>IDENTIFICATION</scope>
</reference>
<dbReference type="AlphaFoldDB" id="A0A452GNQ8"/>
<dbReference type="CDD" id="cd05766">
    <property type="entry name" value="IgC1_MHC_II_beta"/>
    <property type="match status" value="1"/>
</dbReference>
<dbReference type="InterPro" id="IPR007110">
    <property type="entry name" value="Ig-like_dom"/>
</dbReference>
<dbReference type="SUPFAM" id="SSF54452">
    <property type="entry name" value="MHC antigen-recognition domain"/>
    <property type="match status" value="1"/>
</dbReference>
<evidence type="ECO:0000256" key="7">
    <source>
        <dbReference type="ARBA" id="ARBA00023157"/>
    </source>
</evidence>
<dbReference type="FunFam" id="2.60.40.10:FF:000116">
    <property type="entry name" value="HLA class II histocompatibility antigen, DRB1-1 beta chain"/>
    <property type="match status" value="1"/>
</dbReference>
<keyword evidence="9" id="KW-0491">MHC II</keyword>
<dbReference type="InterPro" id="IPR013783">
    <property type="entry name" value="Ig-like_fold"/>
</dbReference>
<evidence type="ECO:0000256" key="9">
    <source>
        <dbReference type="ARBA" id="ARBA00023182"/>
    </source>
</evidence>
<keyword evidence="14" id="KW-1185">Reference proteome</keyword>
<feature type="chain" id="PRO_5019475397" description="Ig-like domain-containing protein" evidence="11">
    <location>
        <begin position="49"/>
        <end position="302"/>
    </location>
</feature>
<keyword evidence="4 10" id="KW-1133">Transmembrane helix</keyword>
<dbReference type="Gene3D" id="2.60.40.10">
    <property type="entry name" value="Immunoglobulins"/>
    <property type="match status" value="1"/>
</dbReference>
<organism evidence="13 14">
    <name type="scientific">Gopherus agassizii</name>
    <name type="common">Agassiz's desert tortoise</name>
    <dbReference type="NCBI Taxonomy" id="38772"/>
    <lineage>
        <taxon>Eukaryota</taxon>
        <taxon>Metazoa</taxon>
        <taxon>Chordata</taxon>
        <taxon>Craniata</taxon>
        <taxon>Vertebrata</taxon>
        <taxon>Euteleostomi</taxon>
        <taxon>Archelosauria</taxon>
        <taxon>Testudinata</taxon>
        <taxon>Testudines</taxon>
        <taxon>Cryptodira</taxon>
        <taxon>Durocryptodira</taxon>
        <taxon>Testudinoidea</taxon>
        <taxon>Testudinidae</taxon>
        <taxon>Gopherus</taxon>
    </lineage>
</organism>
<sequence length="302" mass="33808">MGLCCLLPLCPVLTGEAGSGSRRGRSTCSAQSWGNLTLVLSLFPGVLSSDVKASREHFLLQEKSECHYTNGMQQVRYLKRLIWGQQEICYYDSDLGFSVARTELGRPIAEYWNRLEWLSYLWASVEKFCSYNHRRFENITVGRQVKPRVKISTLKAESSHHPSLLVCAATGFYPSEIATKWLKNGQEETAGVVSRELLHNGDWTFQIQVTLETKPRWGDVYTCQVEHVSLQTPITMQWVAQSDSAKSKMFVGIGGFVLGLIFMVLGLLVYQKNKKGYLCLDTADSQAAGSDRGSTTNLLLCA</sequence>